<dbReference type="PATRIC" id="fig|52689.4.peg.3940"/>
<evidence type="ECO:0000256" key="2">
    <source>
        <dbReference type="ARBA" id="ARBA00022692"/>
    </source>
</evidence>
<gene>
    <name evidence="7" type="ORF">AKG39_04440</name>
</gene>
<dbReference type="Proteomes" id="UP000036873">
    <property type="component" value="Unassembled WGS sequence"/>
</dbReference>
<dbReference type="AlphaFoldDB" id="A0A0L6U5A8"/>
<feature type="transmembrane region" description="Helical" evidence="5">
    <location>
        <begin position="22"/>
        <end position="53"/>
    </location>
</feature>
<evidence type="ECO:0000313" key="8">
    <source>
        <dbReference type="Proteomes" id="UP000036873"/>
    </source>
</evidence>
<protein>
    <submittedName>
        <fullName evidence="7">Tungstate transporter permease</fullName>
    </submittedName>
</protein>
<feature type="transmembrane region" description="Helical" evidence="5">
    <location>
        <begin position="205"/>
        <end position="226"/>
    </location>
</feature>
<dbReference type="InterPro" id="IPR000515">
    <property type="entry name" value="MetI-like"/>
</dbReference>
<dbReference type="GO" id="GO:0055085">
    <property type="term" value="P:transmembrane transport"/>
    <property type="evidence" value="ECO:0007669"/>
    <property type="project" value="InterPro"/>
</dbReference>
<feature type="domain" description="ABC transmembrane type-1" evidence="6">
    <location>
        <begin position="26"/>
        <end position="222"/>
    </location>
</feature>
<evidence type="ECO:0000313" key="7">
    <source>
        <dbReference type="EMBL" id="KNZ42970.1"/>
    </source>
</evidence>
<dbReference type="OrthoDB" id="9781724at2"/>
<dbReference type="NCBIfam" id="NF038017">
    <property type="entry name" value="ABC_perm1"/>
    <property type="match status" value="1"/>
</dbReference>
<dbReference type="RefSeq" id="WP_050739152.1">
    <property type="nucleotide sequence ID" value="NZ_LGYO01000008.1"/>
</dbReference>
<dbReference type="STRING" id="52689.AKG39_04440"/>
<dbReference type="PANTHER" id="PTHR43632">
    <property type="entry name" value="PERMEASE COMPONENT OF TUNGSTATE ABC TRANSPORTER"/>
    <property type="match status" value="1"/>
</dbReference>
<feature type="transmembrane region" description="Helical" evidence="5">
    <location>
        <begin position="98"/>
        <end position="123"/>
    </location>
</feature>
<comment type="caution">
    <text evidence="7">The sequence shown here is derived from an EMBL/GenBank/DDBJ whole genome shotgun (WGS) entry which is preliminary data.</text>
</comment>
<evidence type="ECO:0000256" key="1">
    <source>
        <dbReference type="ARBA" id="ARBA00004141"/>
    </source>
</evidence>
<sequence>MEYIINGFVEAFRLLFSFDPEIIQIVLLSLFVSFSSTLYATIIGVPLGILLGITDFKGKQIVSRLLYTFMSFPPVVIGLFTALFLARSGPFGQFKLMYTTTAMIVAQTILVTPVIMGIVFNNATTSGYEVVLTGKTLGAGKRDTLFLLIAELKGTIMIALVTGFGRAISEVGAVMIVGGNIRGFTRVMTTFIAMNNNMGEYSTAIAMGIILMTISFITNSILYKYIIGDANEYRD</sequence>
<dbReference type="InterPro" id="IPR035906">
    <property type="entry name" value="MetI-like_sf"/>
</dbReference>
<feature type="transmembrane region" description="Helical" evidence="5">
    <location>
        <begin position="65"/>
        <end position="86"/>
    </location>
</feature>
<organism evidence="7 8">
    <name type="scientific">Acetobacterium bakii</name>
    <dbReference type="NCBI Taxonomy" id="52689"/>
    <lineage>
        <taxon>Bacteria</taxon>
        <taxon>Bacillati</taxon>
        <taxon>Bacillota</taxon>
        <taxon>Clostridia</taxon>
        <taxon>Eubacteriales</taxon>
        <taxon>Eubacteriaceae</taxon>
        <taxon>Acetobacterium</taxon>
    </lineage>
</organism>
<evidence type="ECO:0000256" key="5">
    <source>
        <dbReference type="SAM" id="Phobius"/>
    </source>
</evidence>
<evidence type="ECO:0000256" key="4">
    <source>
        <dbReference type="ARBA" id="ARBA00023136"/>
    </source>
</evidence>
<evidence type="ECO:0000256" key="3">
    <source>
        <dbReference type="ARBA" id="ARBA00022989"/>
    </source>
</evidence>
<dbReference type="PROSITE" id="PS50928">
    <property type="entry name" value="ABC_TM1"/>
    <property type="match status" value="1"/>
</dbReference>
<comment type="subcellular location">
    <subcellularLocation>
        <location evidence="1">Membrane</location>
        <topology evidence="1">Multi-pass membrane protein</topology>
    </subcellularLocation>
</comment>
<dbReference type="InterPro" id="IPR049783">
    <property type="entry name" value="ABC_perm_TupB-like"/>
</dbReference>
<evidence type="ECO:0000259" key="6">
    <source>
        <dbReference type="PROSITE" id="PS50928"/>
    </source>
</evidence>
<accession>A0A0L6U5A8</accession>
<dbReference type="GO" id="GO:0016020">
    <property type="term" value="C:membrane"/>
    <property type="evidence" value="ECO:0007669"/>
    <property type="project" value="UniProtKB-SubCell"/>
</dbReference>
<dbReference type="PANTHER" id="PTHR43632:SF1">
    <property type="entry name" value="PERMEASE COMPONENT OF TUNGSTATE ABC TRANSPORTER"/>
    <property type="match status" value="1"/>
</dbReference>
<keyword evidence="8" id="KW-1185">Reference proteome</keyword>
<feature type="transmembrane region" description="Helical" evidence="5">
    <location>
        <begin position="144"/>
        <end position="165"/>
    </location>
</feature>
<reference evidence="8" key="1">
    <citation type="submission" date="2015-07" db="EMBL/GenBank/DDBJ databases">
        <title>Draft genome sequence of Acetobacterium bakii DSM 8293, a potential psychrophilic chemical producer through syngas fermentation.</title>
        <authorList>
            <person name="Song Y."/>
            <person name="Hwang S."/>
            <person name="Cho B.-K."/>
        </authorList>
    </citation>
    <scope>NUCLEOTIDE SEQUENCE [LARGE SCALE GENOMIC DNA]</scope>
    <source>
        <strain evidence="8">DSM 8239</strain>
    </source>
</reference>
<dbReference type="EMBL" id="LGYO01000008">
    <property type="protein sequence ID" value="KNZ42970.1"/>
    <property type="molecule type" value="Genomic_DNA"/>
</dbReference>
<keyword evidence="2 5" id="KW-0812">Transmembrane</keyword>
<dbReference type="Gene3D" id="1.10.3720.10">
    <property type="entry name" value="MetI-like"/>
    <property type="match status" value="1"/>
</dbReference>
<keyword evidence="3 5" id="KW-1133">Transmembrane helix</keyword>
<dbReference type="CDD" id="cd06261">
    <property type="entry name" value="TM_PBP2"/>
    <property type="match status" value="1"/>
</dbReference>
<dbReference type="SUPFAM" id="SSF161098">
    <property type="entry name" value="MetI-like"/>
    <property type="match status" value="1"/>
</dbReference>
<keyword evidence="4 5" id="KW-0472">Membrane</keyword>
<name>A0A0L6U5A8_9FIRM</name>
<proteinExistence type="predicted"/>